<organism evidence="3 4">
    <name type="scientific">Gnathostoma spinigerum</name>
    <dbReference type="NCBI Taxonomy" id="75299"/>
    <lineage>
        <taxon>Eukaryota</taxon>
        <taxon>Metazoa</taxon>
        <taxon>Ecdysozoa</taxon>
        <taxon>Nematoda</taxon>
        <taxon>Chromadorea</taxon>
        <taxon>Rhabditida</taxon>
        <taxon>Spirurina</taxon>
        <taxon>Gnathostomatomorpha</taxon>
        <taxon>Gnathostomatoidea</taxon>
        <taxon>Gnathostomatidae</taxon>
        <taxon>Gnathostoma</taxon>
    </lineage>
</organism>
<reference evidence="3 4" key="1">
    <citation type="submission" date="2024-08" db="EMBL/GenBank/DDBJ databases">
        <title>Gnathostoma spinigerum genome.</title>
        <authorList>
            <person name="Gonzalez-Bertolin B."/>
            <person name="Monzon S."/>
            <person name="Zaballos A."/>
            <person name="Jimenez P."/>
            <person name="Dekumyoy P."/>
            <person name="Varona S."/>
            <person name="Cuesta I."/>
            <person name="Sumanam S."/>
            <person name="Adisakwattana P."/>
            <person name="Gasser R.B."/>
            <person name="Hernandez-Gonzalez A."/>
            <person name="Young N.D."/>
            <person name="Perteguer M.J."/>
        </authorList>
    </citation>
    <scope>NUCLEOTIDE SEQUENCE [LARGE SCALE GENOMIC DNA]</scope>
    <source>
        <strain evidence="3">AL3</strain>
        <tissue evidence="3">Liver</tissue>
    </source>
</reference>
<feature type="signal peptide" evidence="1">
    <location>
        <begin position="1"/>
        <end position="20"/>
    </location>
</feature>
<gene>
    <name evidence="3" type="ORF">AB6A40_006959</name>
</gene>
<protein>
    <recommendedName>
        <fullName evidence="2">DUF7808 domain-containing protein</fullName>
    </recommendedName>
</protein>
<accession>A0ABD6EVH4</accession>
<evidence type="ECO:0000259" key="2">
    <source>
        <dbReference type="Pfam" id="PF25096"/>
    </source>
</evidence>
<keyword evidence="4" id="KW-1185">Reference proteome</keyword>
<dbReference type="InterPro" id="IPR056710">
    <property type="entry name" value="DUF7808"/>
</dbReference>
<dbReference type="AlphaFoldDB" id="A0ABD6EVH4"/>
<dbReference type="Proteomes" id="UP001608902">
    <property type="component" value="Unassembled WGS sequence"/>
</dbReference>
<proteinExistence type="predicted"/>
<name>A0ABD6EVH4_9BILA</name>
<keyword evidence="1" id="KW-0732">Signal</keyword>
<evidence type="ECO:0000313" key="4">
    <source>
        <dbReference type="Proteomes" id="UP001608902"/>
    </source>
</evidence>
<comment type="caution">
    <text evidence="3">The sequence shown here is derived from an EMBL/GenBank/DDBJ whole genome shotgun (WGS) entry which is preliminary data.</text>
</comment>
<feature type="domain" description="DUF7808" evidence="2">
    <location>
        <begin position="23"/>
        <end position="171"/>
    </location>
</feature>
<feature type="chain" id="PRO_5044822001" description="DUF7808 domain-containing protein" evidence="1">
    <location>
        <begin position="21"/>
        <end position="176"/>
    </location>
</feature>
<dbReference type="PANTHER" id="PTHR34493">
    <property type="entry name" value="PROTEIN CBG13422-RELATED"/>
    <property type="match status" value="1"/>
</dbReference>
<dbReference type="EMBL" id="JBGFUD010005283">
    <property type="protein sequence ID" value="MFH4980250.1"/>
    <property type="molecule type" value="Genomic_DNA"/>
</dbReference>
<evidence type="ECO:0000313" key="3">
    <source>
        <dbReference type="EMBL" id="MFH4980250.1"/>
    </source>
</evidence>
<sequence>MHSFIPAALIILAVSTISSAESVHWQWRDLVCTAPNKVDREKTKGKQLTETAASTCALYLRESGVDSDPKDKRRIASIQKGGCVDETVNGTLRTRCDILCPGADSVYVISRDPSNHKSCFQFISYNRFKIGNNWYFWMSKGCRSSTIKFTVRCEFPFGRAKFPSDKELFEEVKTNT</sequence>
<dbReference type="Pfam" id="PF25096">
    <property type="entry name" value="DUF7808"/>
    <property type="match status" value="1"/>
</dbReference>
<evidence type="ECO:0000256" key="1">
    <source>
        <dbReference type="SAM" id="SignalP"/>
    </source>
</evidence>